<dbReference type="EMBL" id="KQ435944">
    <property type="protein sequence ID" value="KOX68267.1"/>
    <property type="molecule type" value="Genomic_DNA"/>
</dbReference>
<gene>
    <name evidence="1" type="ORF">WN51_06161</name>
</gene>
<protein>
    <submittedName>
        <fullName evidence="1">Uncharacterized protein</fullName>
    </submittedName>
</protein>
<accession>A0A0M8ZPH3</accession>
<proteinExistence type="predicted"/>
<reference evidence="1 2" key="1">
    <citation type="submission" date="2015-07" db="EMBL/GenBank/DDBJ databases">
        <title>The genome of Melipona quadrifasciata.</title>
        <authorList>
            <person name="Pan H."/>
            <person name="Kapheim K."/>
        </authorList>
    </citation>
    <scope>NUCLEOTIDE SEQUENCE [LARGE SCALE GENOMIC DNA]</scope>
    <source>
        <strain evidence="1">0111107301</strain>
        <tissue evidence="1">Whole body</tissue>
    </source>
</reference>
<organism evidence="1 2">
    <name type="scientific">Melipona quadrifasciata</name>
    <dbReference type="NCBI Taxonomy" id="166423"/>
    <lineage>
        <taxon>Eukaryota</taxon>
        <taxon>Metazoa</taxon>
        <taxon>Ecdysozoa</taxon>
        <taxon>Arthropoda</taxon>
        <taxon>Hexapoda</taxon>
        <taxon>Insecta</taxon>
        <taxon>Pterygota</taxon>
        <taxon>Neoptera</taxon>
        <taxon>Endopterygota</taxon>
        <taxon>Hymenoptera</taxon>
        <taxon>Apocrita</taxon>
        <taxon>Aculeata</taxon>
        <taxon>Apoidea</taxon>
        <taxon>Anthophila</taxon>
        <taxon>Apidae</taxon>
        <taxon>Melipona</taxon>
    </lineage>
</organism>
<dbReference type="AlphaFoldDB" id="A0A0M8ZPH3"/>
<evidence type="ECO:0000313" key="1">
    <source>
        <dbReference type="EMBL" id="KOX68267.1"/>
    </source>
</evidence>
<sequence length="131" mass="15336">MCNDKYTTSTDIPMNSKRKRFGHSLWSVNQLLAQEAMLKISEPTLCGNCKSKKFPYGKYTCKNVHELNTFQCYFLFHYKSASTYHQSSDILSGYIFKLRNVKRTKANDATARSHHLGIIDFKERRKKKEIE</sequence>
<evidence type="ECO:0000313" key="2">
    <source>
        <dbReference type="Proteomes" id="UP000053105"/>
    </source>
</evidence>
<dbReference type="Proteomes" id="UP000053105">
    <property type="component" value="Unassembled WGS sequence"/>
</dbReference>
<keyword evidence="2" id="KW-1185">Reference proteome</keyword>
<name>A0A0M8ZPH3_9HYME</name>